<keyword evidence="3" id="KW-1185">Reference proteome</keyword>
<evidence type="ECO:0008006" key="4">
    <source>
        <dbReference type="Google" id="ProtNLM"/>
    </source>
</evidence>
<sequence length="325" mass="33115">MNVNIVERAAAALATAALGLSLLTTPASASAQADPPPGVFPTLAGVCSDAVEPVLNELGQGFFGCWGPFGSPIIQTRPSGCQIQRPNGSSAAIAALNADITAQTHCLDFAGVLRGPNNTSTNDLSWLRFAKDGLTVAVGTDGGLATRLFTKGELQAIYRCEMTVVDGIPVNPLMPQAGSGVRTYWAAEMGIPATALPSCVSDFDASGSPVQENDGAALTGEGDLVPFAIPQYIAQTNGVVPNRIGPADIRPINGVAPVTAAGTFNTSFPITRDVYVVAETARLSETPIVTAFVGPGSMVCDPAVIELHGFGALSNCGSVAATGES</sequence>
<feature type="chain" id="PRO_5047311593" description="Secreted protein" evidence="1">
    <location>
        <begin position="30"/>
        <end position="325"/>
    </location>
</feature>
<keyword evidence="1" id="KW-0732">Signal</keyword>
<reference evidence="2 3" key="1">
    <citation type="submission" date="2021-03" db="EMBL/GenBank/DDBJ databases">
        <title>Complete genome of Streptomyces formicae strain 1H-GS9 (DSM 100524).</title>
        <authorList>
            <person name="Atanasov K.E."/>
            <person name="Altabella T."/>
            <person name="Ferrer A."/>
        </authorList>
    </citation>
    <scope>NUCLEOTIDE SEQUENCE [LARGE SCALE GENOMIC DNA]</scope>
    <source>
        <strain evidence="2 3">1H-GS9</strain>
    </source>
</reference>
<dbReference type="EMBL" id="CP071872">
    <property type="protein sequence ID" value="UNM10938.1"/>
    <property type="molecule type" value="Genomic_DNA"/>
</dbReference>
<evidence type="ECO:0000313" key="2">
    <source>
        <dbReference type="EMBL" id="UNM10938.1"/>
    </source>
</evidence>
<feature type="signal peptide" evidence="1">
    <location>
        <begin position="1"/>
        <end position="29"/>
    </location>
</feature>
<name>A0ABY3WEE8_9ACTN</name>
<dbReference type="RefSeq" id="WP_242329478.1">
    <property type="nucleotide sequence ID" value="NZ_CP071872.1"/>
</dbReference>
<evidence type="ECO:0000256" key="1">
    <source>
        <dbReference type="SAM" id="SignalP"/>
    </source>
</evidence>
<proteinExistence type="predicted"/>
<organism evidence="2 3">
    <name type="scientific">Streptomyces formicae</name>
    <dbReference type="NCBI Taxonomy" id="1616117"/>
    <lineage>
        <taxon>Bacteria</taxon>
        <taxon>Bacillati</taxon>
        <taxon>Actinomycetota</taxon>
        <taxon>Actinomycetes</taxon>
        <taxon>Kitasatosporales</taxon>
        <taxon>Streptomycetaceae</taxon>
        <taxon>Streptomyces</taxon>
    </lineage>
</organism>
<dbReference type="SUPFAM" id="SSF53850">
    <property type="entry name" value="Periplasmic binding protein-like II"/>
    <property type="match status" value="1"/>
</dbReference>
<gene>
    <name evidence="2" type="ORF">J4032_04875</name>
</gene>
<accession>A0ABY3WEE8</accession>
<protein>
    <recommendedName>
        <fullName evidence="4">Secreted protein</fullName>
    </recommendedName>
</protein>
<dbReference type="Proteomes" id="UP000828924">
    <property type="component" value="Chromosome"/>
</dbReference>
<evidence type="ECO:0000313" key="3">
    <source>
        <dbReference type="Proteomes" id="UP000828924"/>
    </source>
</evidence>